<dbReference type="RefSeq" id="WP_147056261.1">
    <property type="nucleotide sequence ID" value="NZ_BJYL01000015.1"/>
</dbReference>
<dbReference type="PANTHER" id="PTHR43581:SF4">
    <property type="entry name" value="ATP_GTP PHOSPHATASE"/>
    <property type="match status" value="1"/>
</dbReference>
<dbReference type="EMBL" id="BJYL01000015">
    <property type="protein sequence ID" value="GEN82856.1"/>
    <property type="molecule type" value="Genomic_DNA"/>
</dbReference>
<dbReference type="Pfam" id="PF13304">
    <property type="entry name" value="AAA_21"/>
    <property type="match status" value="1"/>
</dbReference>
<dbReference type="GO" id="GO:0005524">
    <property type="term" value="F:ATP binding"/>
    <property type="evidence" value="ECO:0007669"/>
    <property type="project" value="InterPro"/>
</dbReference>
<dbReference type="InterPro" id="IPR003593">
    <property type="entry name" value="AAA+_ATPase"/>
</dbReference>
<dbReference type="OrthoDB" id="9801813at2"/>
<feature type="domain" description="AAA+ ATPase" evidence="1">
    <location>
        <begin position="21"/>
        <end position="356"/>
    </location>
</feature>
<dbReference type="GO" id="GO:0006302">
    <property type="term" value="P:double-strand break repair"/>
    <property type="evidence" value="ECO:0007669"/>
    <property type="project" value="InterPro"/>
</dbReference>
<evidence type="ECO:0000313" key="2">
    <source>
        <dbReference type="EMBL" id="GEN82856.1"/>
    </source>
</evidence>
<dbReference type="SMART" id="SM00382">
    <property type="entry name" value="AAA"/>
    <property type="match status" value="1"/>
</dbReference>
<accession>A0A511Z5Y9</accession>
<proteinExistence type="predicted"/>
<dbReference type="SUPFAM" id="SSF52540">
    <property type="entry name" value="P-loop containing nucleoside triphosphate hydrolases"/>
    <property type="match status" value="1"/>
</dbReference>
<evidence type="ECO:0000259" key="1">
    <source>
        <dbReference type="SMART" id="SM00382"/>
    </source>
</evidence>
<dbReference type="AlphaFoldDB" id="A0A511Z5Y9"/>
<dbReference type="PANTHER" id="PTHR43581">
    <property type="entry name" value="ATP/GTP PHOSPHATASE"/>
    <property type="match status" value="1"/>
</dbReference>
<dbReference type="InterPro" id="IPR027417">
    <property type="entry name" value="P-loop_NTPase"/>
</dbReference>
<name>A0A511Z5Y9_9BACL</name>
<sequence>MIKSLSISEWNQFSDIKIDFHSKVTIITGANGAGKSTILRLLAKEIGWHYSEVATLPEYNNNSKFVAGLFGNTLKRLKQIMPYLNNFEEYDISNDNVEFGEIELDKGTLKLYVPKRVDASYNIITNFISHEEEYYYPIIEGINIASHKEPYGYTKVSDISLNPSEIDVLLSKYTDSIKDRIVNQIQYSNDSPTYLLKKSLISLAILGEGNMYVSPNEDYKRWFFDFQEVLKKILPSHIGFSKLVVKDGEVFLITKTGNFLIDALSGGLAAVVDLCWQIYVHEINSKDSFVVLIDEIENHLHPSLQREILPKLINAFPDLQFIVTTHSPFVVNSLENSTVYALKFRDDNKVMATKLDFKAQAKDAFKVLRDVLGVPVTFPVWVEEELNKITGKYLSEGLKVDNLQVMKEELNRKNLYEYLPEMLSYFHEDKYDKD</sequence>
<gene>
    <name evidence="2" type="ORF">SLU01_11680</name>
</gene>
<organism evidence="2 3">
    <name type="scientific">Sporosarcina luteola</name>
    <dbReference type="NCBI Taxonomy" id="582850"/>
    <lineage>
        <taxon>Bacteria</taxon>
        <taxon>Bacillati</taxon>
        <taxon>Bacillota</taxon>
        <taxon>Bacilli</taxon>
        <taxon>Bacillales</taxon>
        <taxon>Caryophanaceae</taxon>
        <taxon>Sporosarcina</taxon>
    </lineage>
</organism>
<keyword evidence="3" id="KW-1185">Reference proteome</keyword>
<dbReference type="InterPro" id="IPR038729">
    <property type="entry name" value="Rad50/SbcC_AAA"/>
</dbReference>
<protein>
    <recommendedName>
        <fullName evidence="1">AAA+ ATPase domain-containing protein</fullName>
    </recommendedName>
</protein>
<reference evidence="2 3" key="1">
    <citation type="submission" date="2019-07" db="EMBL/GenBank/DDBJ databases">
        <title>Whole genome shotgun sequence of Sporosarcina luteola NBRC 105378.</title>
        <authorList>
            <person name="Hosoyama A."/>
            <person name="Uohara A."/>
            <person name="Ohji S."/>
            <person name="Ichikawa N."/>
        </authorList>
    </citation>
    <scope>NUCLEOTIDE SEQUENCE [LARGE SCALE GENOMIC DNA]</scope>
    <source>
        <strain evidence="2 3">NBRC 105378</strain>
    </source>
</reference>
<evidence type="ECO:0000313" key="3">
    <source>
        <dbReference type="Proteomes" id="UP000321901"/>
    </source>
</evidence>
<dbReference type="InterPro" id="IPR003959">
    <property type="entry name" value="ATPase_AAA_core"/>
</dbReference>
<dbReference type="Proteomes" id="UP000321901">
    <property type="component" value="Unassembled WGS sequence"/>
</dbReference>
<dbReference type="Pfam" id="PF13476">
    <property type="entry name" value="AAA_23"/>
    <property type="match status" value="1"/>
</dbReference>
<dbReference type="GO" id="GO:0016887">
    <property type="term" value="F:ATP hydrolysis activity"/>
    <property type="evidence" value="ECO:0007669"/>
    <property type="project" value="InterPro"/>
</dbReference>
<dbReference type="Gene3D" id="3.40.50.300">
    <property type="entry name" value="P-loop containing nucleotide triphosphate hydrolases"/>
    <property type="match status" value="1"/>
</dbReference>
<comment type="caution">
    <text evidence="2">The sequence shown here is derived from an EMBL/GenBank/DDBJ whole genome shotgun (WGS) entry which is preliminary data.</text>
</comment>
<dbReference type="InterPro" id="IPR051396">
    <property type="entry name" value="Bact_Antivir_Def_Nuclease"/>
</dbReference>